<evidence type="ECO:0000256" key="3">
    <source>
        <dbReference type="ARBA" id="ARBA00022517"/>
    </source>
</evidence>
<dbReference type="Pfam" id="PF00271">
    <property type="entry name" value="Helicase_C"/>
    <property type="match status" value="1"/>
</dbReference>
<dbReference type="InterPro" id="IPR014014">
    <property type="entry name" value="RNA_helicase_DEAD_Q_motif"/>
</dbReference>
<dbReference type="InterPro" id="IPR011545">
    <property type="entry name" value="DEAD/DEAH_box_helicase_dom"/>
</dbReference>
<accession>A0A066WFY8</accession>
<evidence type="ECO:0000256" key="11">
    <source>
        <dbReference type="PROSITE-ProRule" id="PRU00552"/>
    </source>
</evidence>
<dbReference type="Gene3D" id="3.40.50.300">
    <property type="entry name" value="P-loop containing nucleotide triphosphate hydrolases"/>
    <property type="match status" value="2"/>
</dbReference>
<dbReference type="CDD" id="cd17947">
    <property type="entry name" value="DEADc_DDX27"/>
    <property type="match status" value="1"/>
</dbReference>
<feature type="compositionally biased region" description="Acidic residues" evidence="13">
    <location>
        <begin position="1"/>
        <end position="13"/>
    </location>
</feature>
<evidence type="ECO:0000256" key="1">
    <source>
        <dbReference type="ARBA" id="ARBA00004123"/>
    </source>
</evidence>
<dbReference type="EC" id="3.6.4.13" evidence="2"/>
<dbReference type="STRING" id="1037660.A0A066WFY8"/>
<feature type="compositionally biased region" description="Basic residues" evidence="13">
    <location>
        <begin position="947"/>
        <end position="956"/>
    </location>
</feature>
<evidence type="ECO:0000256" key="6">
    <source>
        <dbReference type="ARBA" id="ARBA00022806"/>
    </source>
</evidence>
<dbReference type="Proteomes" id="UP000027361">
    <property type="component" value="Unassembled WGS sequence"/>
</dbReference>
<dbReference type="GO" id="GO:0042254">
    <property type="term" value="P:ribosome biogenesis"/>
    <property type="evidence" value="ECO:0007669"/>
    <property type="project" value="UniProtKB-KW"/>
</dbReference>
<feature type="compositionally biased region" description="Basic and acidic residues" evidence="13">
    <location>
        <begin position="827"/>
        <end position="843"/>
    </location>
</feature>
<evidence type="ECO:0000259" key="16">
    <source>
        <dbReference type="PROSITE" id="PS51195"/>
    </source>
</evidence>
<evidence type="ECO:0000256" key="7">
    <source>
        <dbReference type="ARBA" id="ARBA00022840"/>
    </source>
</evidence>
<evidence type="ECO:0000256" key="5">
    <source>
        <dbReference type="ARBA" id="ARBA00022801"/>
    </source>
</evidence>
<keyword evidence="18" id="KW-1185">Reference proteome</keyword>
<dbReference type="GeneID" id="25263674"/>
<feature type="short sequence motif" description="Q motif" evidence="11">
    <location>
        <begin position="351"/>
        <end position="379"/>
    </location>
</feature>
<dbReference type="HOGENOM" id="CLU_003041_3_2_1"/>
<evidence type="ECO:0000256" key="12">
    <source>
        <dbReference type="SAM" id="Coils"/>
    </source>
</evidence>
<comment type="caution">
    <text evidence="17">The sequence shown here is derived from an EMBL/GenBank/DDBJ whole genome shotgun (WGS) entry which is preliminary data.</text>
</comment>
<keyword evidence="3" id="KW-0690">Ribosome biogenesis</keyword>
<keyword evidence="5" id="KW-0378">Hydrolase</keyword>
<dbReference type="SUPFAM" id="SSF52540">
    <property type="entry name" value="P-loop containing nucleoside triphosphate hydrolases"/>
    <property type="match status" value="2"/>
</dbReference>
<name>A0A066WFY8_TILAU</name>
<evidence type="ECO:0000256" key="8">
    <source>
        <dbReference type="ARBA" id="ARBA00022884"/>
    </source>
</evidence>
<reference evidence="17 18" key="1">
    <citation type="submission" date="2014-05" db="EMBL/GenBank/DDBJ databases">
        <title>Draft genome sequence of a rare smut relative, Tilletiaria anomala UBC 951.</title>
        <authorList>
            <consortium name="DOE Joint Genome Institute"/>
            <person name="Toome M."/>
            <person name="Kuo A."/>
            <person name="Henrissat B."/>
            <person name="Lipzen A."/>
            <person name="Tritt A."/>
            <person name="Yoshinaga Y."/>
            <person name="Zane M."/>
            <person name="Barry K."/>
            <person name="Grigoriev I.V."/>
            <person name="Spatafora J.W."/>
            <person name="Aimea M.C."/>
        </authorList>
    </citation>
    <scope>NUCLEOTIDE SEQUENCE [LARGE SCALE GENOMIC DNA]</scope>
    <source>
        <strain evidence="17 18">UBC 951</strain>
    </source>
</reference>
<dbReference type="InterPro" id="IPR000629">
    <property type="entry name" value="RNA-helicase_DEAD-box_CS"/>
</dbReference>
<evidence type="ECO:0000256" key="2">
    <source>
        <dbReference type="ARBA" id="ARBA00012552"/>
    </source>
</evidence>
<feature type="coiled-coil region" evidence="12">
    <location>
        <begin position="750"/>
        <end position="781"/>
    </location>
</feature>
<evidence type="ECO:0000256" key="9">
    <source>
        <dbReference type="ARBA" id="ARBA00023242"/>
    </source>
</evidence>
<dbReference type="SMART" id="SM00490">
    <property type="entry name" value="HELICc"/>
    <property type="match status" value="1"/>
</dbReference>
<dbReference type="GO" id="GO:0003724">
    <property type="term" value="F:RNA helicase activity"/>
    <property type="evidence" value="ECO:0007669"/>
    <property type="project" value="UniProtKB-EC"/>
</dbReference>
<feature type="region of interest" description="Disordered" evidence="13">
    <location>
        <begin position="808"/>
        <end position="956"/>
    </location>
</feature>
<evidence type="ECO:0000256" key="13">
    <source>
        <dbReference type="SAM" id="MobiDB-lite"/>
    </source>
</evidence>
<keyword evidence="8" id="KW-0694">RNA-binding</keyword>
<feature type="compositionally biased region" description="Gly residues" evidence="13">
    <location>
        <begin position="931"/>
        <end position="940"/>
    </location>
</feature>
<dbReference type="InterPro" id="IPR014001">
    <property type="entry name" value="Helicase_ATP-bd"/>
</dbReference>
<keyword evidence="9" id="KW-0539">Nucleus</keyword>
<proteinExistence type="predicted"/>
<keyword evidence="4" id="KW-0547">Nucleotide-binding</keyword>
<dbReference type="GO" id="GO:0010467">
    <property type="term" value="P:gene expression"/>
    <property type="evidence" value="ECO:0007669"/>
    <property type="project" value="UniProtKB-ARBA"/>
</dbReference>
<feature type="compositionally biased region" description="Acidic residues" evidence="13">
    <location>
        <begin position="239"/>
        <end position="261"/>
    </location>
</feature>
<comment type="subcellular location">
    <subcellularLocation>
        <location evidence="1">Nucleus</location>
    </subcellularLocation>
</comment>
<protein>
    <recommendedName>
        <fullName evidence="2">RNA helicase</fullName>
        <ecNumber evidence="2">3.6.4.13</ecNumber>
    </recommendedName>
</protein>
<feature type="compositionally biased region" description="Basic and acidic residues" evidence="13">
    <location>
        <begin position="855"/>
        <end position="871"/>
    </location>
</feature>
<feature type="region of interest" description="Disordered" evidence="13">
    <location>
        <begin position="1"/>
        <end position="110"/>
    </location>
</feature>
<dbReference type="InParanoid" id="A0A066WFY8"/>
<dbReference type="EMBL" id="JMSN01000006">
    <property type="protein sequence ID" value="KDN52852.1"/>
    <property type="molecule type" value="Genomic_DNA"/>
</dbReference>
<dbReference type="PROSITE" id="PS51192">
    <property type="entry name" value="HELICASE_ATP_BIND_1"/>
    <property type="match status" value="1"/>
</dbReference>
<dbReference type="GO" id="GO:0003723">
    <property type="term" value="F:RNA binding"/>
    <property type="evidence" value="ECO:0007669"/>
    <property type="project" value="UniProtKB-KW"/>
</dbReference>
<evidence type="ECO:0000259" key="15">
    <source>
        <dbReference type="PROSITE" id="PS51194"/>
    </source>
</evidence>
<keyword evidence="7" id="KW-0067">ATP-binding</keyword>
<feature type="domain" description="Helicase C-terminal" evidence="15">
    <location>
        <begin position="606"/>
        <end position="758"/>
    </location>
</feature>
<dbReference type="FunCoup" id="A0A066WFY8">
    <property type="interactions" value="389"/>
</dbReference>
<comment type="catalytic activity">
    <reaction evidence="10">
        <text>ATP + H2O = ADP + phosphate + H(+)</text>
        <dbReference type="Rhea" id="RHEA:13065"/>
        <dbReference type="ChEBI" id="CHEBI:15377"/>
        <dbReference type="ChEBI" id="CHEBI:15378"/>
        <dbReference type="ChEBI" id="CHEBI:30616"/>
        <dbReference type="ChEBI" id="CHEBI:43474"/>
        <dbReference type="ChEBI" id="CHEBI:456216"/>
        <dbReference type="EC" id="3.6.4.13"/>
    </reaction>
</comment>
<dbReference type="InterPro" id="IPR050079">
    <property type="entry name" value="DEAD_box_RNA_helicase"/>
</dbReference>
<gene>
    <name evidence="17" type="ORF">K437DRAFT_253792</name>
</gene>
<dbReference type="CDD" id="cd18787">
    <property type="entry name" value="SF2_C_DEAD"/>
    <property type="match status" value="1"/>
</dbReference>
<dbReference type="GO" id="GO:0005524">
    <property type="term" value="F:ATP binding"/>
    <property type="evidence" value="ECO:0007669"/>
    <property type="project" value="UniProtKB-KW"/>
</dbReference>
<feature type="region of interest" description="Disordered" evidence="13">
    <location>
        <begin position="133"/>
        <end position="301"/>
    </location>
</feature>
<feature type="domain" description="Helicase ATP-binding" evidence="14">
    <location>
        <begin position="382"/>
        <end position="565"/>
    </location>
</feature>
<organism evidence="17 18">
    <name type="scientific">Tilletiaria anomala (strain ATCC 24038 / CBS 436.72 / UBC 951)</name>
    <dbReference type="NCBI Taxonomy" id="1037660"/>
    <lineage>
        <taxon>Eukaryota</taxon>
        <taxon>Fungi</taxon>
        <taxon>Dikarya</taxon>
        <taxon>Basidiomycota</taxon>
        <taxon>Ustilaginomycotina</taxon>
        <taxon>Exobasidiomycetes</taxon>
        <taxon>Georgefischeriales</taxon>
        <taxon>Tilletiariaceae</taxon>
        <taxon>Tilletiaria</taxon>
    </lineage>
</organism>
<feature type="compositionally biased region" description="Low complexity" evidence="13">
    <location>
        <begin position="225"/>
        <end position="236"/>
    </location>
</feature>
<evidence type="ECO:0000259" key="14">
    <source>
        <dbReference type="PROSITE" id="PS51192"/>
    </source>
</evidence>
<dbReference type="GO" id="GO:0005634">
    <property type="term" value="C:nucleus"/>
    <property type="evidence" value="ECO:0007669"/>
    <property type="project" value="UniProtKB-SubCell"/>
</dbReference>
<dbReference type="PROSITE" id="PS51195">
    <property type="entry name" value="Q_MOTIF"/>
    <property type="match status" value="1"/>
</dbReference>
<dbReference type="InterPro" id="IPR027417">
    <property type="entry name" value="P-loop_NTPase"/>
</dbReference>
<sequence length="956" mass="103307">MTLDSDDDDEDRGEEQHNGEGEAQIFVAQNEEEYKRQQQSSAASALATDASGKKGKNVIPARLSDRAKVTNTAASSASLSTSSSGKKRRTDEQDPSAAGGQLDPEFTFDLTGDGYDLGAAGANRSANWDMSIGNMRAKGSSGQQHQQGEAAGSGAVPFLTVDDIIERRREKRRKTAGDNLASTLPLLAAAPLEEEQEGISDSERSDDDDADGFGAGLRAKKRAKANAADAHSSSGQEGSGDEEEDEGAEEEEEDEEEEVEDPLAASGSDDEDAEEEDEETDSAESDSSDDSGEEQETAATRARKAAFFAPEDDAAGTPLSSDAVAKAKALAKARTAATGKQAGSAATDPSSSFQALDLSRPILRALASLSFHAPTPIQARTIPLALAGKDIVAGAVTGSGKTAAFMIPTLERLAHLHSGSSAEAKSRVLILTPTRELAIQCHSVGKAIGKFTGVRFCLCVGGLSLKVQEAELRTRPDIIIATPGRLIDHVRNTPAFTLEHIEVLVMDEADRMLEDGFNDELTEIIRHCPQSVTGASGRQTMLFSATMTDDVDELVRLSLRKPVRLFVDPRRTTAAKLIQEFVRVRGSGATLAAKRTQEEEKLRPALLLALCMRTFQHQVIIFVRSKKLAHQLRIIFGLLGLRAAELHGDLTQEQRLQSLQAFKDARADFLLATDLASRGLDIRGVETVINYDMPGQFEQYLHRVGRTARAGRNGRAVTLVGEADRKMLKLALRKSNPDQVKHRLVPSETVAQALQTLDELKDEVEEVLADEKEEKALRQAEMELKKGTNINEHADEIFSRPARTWFQSEKEKLQAKETGTAQNNAKVKADAENKSSASGKDRFAGLSRRKKRAKLMREEIEKEGTSKETDAAIRSAKRSQKPKELGVLEPKYQNKKKQKKQERKKRSSASKISVGKAKSGFSQDLGEHRSSGGGGGGGGKKAAAAKGGHKNSKSRR</sequence>
<evidence type="ECO:0000256" key="10">
    <source>
        <dbReference type="ARBA" id="ARBA00047984"/>
    </source>
</evidence>
<evidence type="ECO:0000313" key="17">
    <source>
        <dbReference type="EMBL" id="KDN52852.1"/>
    </source>
</evidence>
<dbReference type="OrthoDB" id="10259843at2759"/>
<evidence type="ECO:0000313" key="18">
    <source>
        <dbReference type="Proteomes" id="UP000027361"/>
    </source>
</evidence>
<dbReference type="Pfam" id="PF00270">
    <property type="entry name" value="DEAD"/>
    <property type="match status" value="1"/>
</dbReference>
<dbReference type="RefSeq" id="XP_013245691.1">
    <property type="nucleotide sequence ID" value="XM_013390237.1"/>
</dbReference>
<evidence type="ECO:0000256" key="4">
    <source>
        <dbReference type="ARBA" id="ARBA00022741"/>
    </source>
</evidence>
<keyword evidence="12" id="KW-0175">Coiled coil</keyword>
<feature type="compositionally biased region" description="Acidic residues" evidence="13">
    <location>
        <begin position="192"/>
        <end position="211"/>
    </location>
</feature>
<dbReference type="AlphaFoldDB" id="A0A066WFY8"/>
<feature type="compositionally biased region" description="Low complexity" evidence="13">
    <location>
        <begin position="70"/>
        <end position="84"/>
    </location>
</feature>
<dbReference type="GO" id="GO:0005829">
    <property type="term" value="C:cytosol"/>
    <property type="evidence" value="ECO:0007669"/>
    <property type="project" value="TreeGrafter"/>
</dbReference>
<dbReference type="PROSITE" id="PS51194">
    <property type="entry name" value="HELICASE_CTER"/>
    <property type="match status" value="1"/>
</dbReference>
<dbReference type="InterPro" id="IPR001650">
    <property type="entry name" value="Helicase_C-like"/>
</dbReference>
<dbReference type="SMART" id="SM00487">
    <property type="entry name" value="DEXDc"/>
    <property type="match status" value="1"/>
</dbReference>
<dbReference type="PANTHER" id="PTHR47959:SF1">
    <property type="entry name" value="ATP-DEPENDENT RNA HELICASE DBPA"/>
    <property type="match status" value="1"/>
</dbReference>
<keyword evidence="6" id="KW-0347">Helicase</keyword>
<dbReference type="OMA" id="TNINEHA"/>
<dbReference type="PROSITE" id="PS00039">
    <property type="entry name" value="DEAD_ATP_HELICASE"/>
    <property type="match status" value="1"/>
</dbReference>
<feature type="domain" description="DEAD-box RNA helicase Q" evidence="16">
    <location>
        <begin position="351"/>
        <end position="379"/>
    </location>
</feature>
<dbReference type="PANTHER" id="PTHR47959">
    <property type="entry name" value="ATP-DEPENDENT RNA HELICASE RHLE-RELATED"/>
    <property type="match status" value="1"/>
</dbReference>
<dbReference type="GO" id="GO:0016787">
    <property type="term" value="F:hydrolase activity"/>
    <property type="evidence" value="ECO:0007669"/>
    <property type="project" value="UniProtKB-KW"/>
</dbReference>
<feature type="compositionally biased region" description="Basic residues" evidence="13">
    <location>
        <begin position="893"/>
        <end position="908"/>
    </location>
</feature>
<feature type="compositionally biased region" description="Acidic residues" evidence="13">
    <location>
        <begin position="268"/>
        <end position="296"/>
    </location>
</feature>